<evidence type="ECO:0000259" key="4">
    <source>
        <dbReference type="SMART" id="SM00245"/>
    </source>
</evidence>
<keyword evidence="2" id="KW-1133">Transmembrane helix</keyword>
<dbReference type="InterPro" id="IPR029045">
    <property type="entry name" value="ClpP/crotonase-like_dom_sf"/>
</dbReference>
<feature type="chain" id="PRO_5004155314" description="Tail specific protease domain-containing protein" evidence="3">
    <location>
        <begin position="27"/>
        <end position="731"/>
    </location>
</feature>
<evidence type="ECO:0000313" key="5">
    <source>
        <dbReference type="EMBL" id="ENY68521.1"/>
    </source>
</evidence>
<dbReference type="SMART" id="SM00245">
    <property type="entry name" value="TSPc"/>
    <property type="match status" value="1"/>
</dbReference>
<dbReference type="eggNOG" id="COG0793">
    <property type="taxonomic scope" value="Bacteria"/>
</dbReference>
<dbReference type="RefSeq" id="WP_004425298.1">
    <property type="nucleotide sequence ID" value="NZ_AORI01000012.1"/>
</dbReference>
<dbReference type="PANTHER" id="PTHR32060">
    <property type="entry name" value="TAIL-SPECIFIC PROTEASE"/>
    <property type="match status" value="1"/>
</dbReference>
<keyword evidence="2" id="KW-0812">Transmembrane</keyword>
<proteinExistence type="predicted"/>
<gene>
    <name evidence="5" type="ORF">MAU_5990</name>
</gene>
<dbReference type="GO" id="GO:0006508">
    <property type="term" value="P:proteolysis"/>
    <property type="evidence" value="ECO:0007669"/>
    <property type="project" value="InterPro"/>
</dbReference>
<dbReference type="GO" id="GO:0007165">
    <property type="term" value="P:signal transduction"/>
    <property type="evidence" value="ECO:0007669"/>
    <property type="project" value="TreeGrafter"/>
</dbReference>
<feature type="transmembrane region" description="Helical" evidence="2">
    <location>
        <begin position="701"/>
        <end position="723"/>
    </location>
</feature>
<dbReference type="Pfam" id="PF03572">
    <property type="entry name" value="Peptidase_S41"/>
    <property type="match status" value="1"/>
</dbReference>
<dbReference type="EMBL" id="AORI01000012">
    <property type="protein sequence ID" value="ENY68521.1"/>
    <property type="molecule type" value="Genomic_DNA"/>
</dbReference>
<feature type="signal peptide" evidence="3">
    <location>
        <begin position="1"/>
        <end position="26"/>
    </location>
</feature>
<feature type="region of interest" description="Disordered" evidence="1">
    <location>
        <begin position="671"/>
        <end position="692"/>
    </location>
</feature>
<dbReference type="Proteomes" id="UP000013131">
    <property type="component" value="Unassembled WGS sequence"/>
</dbReference>
<dbReference type="GO" id="GO:0008236">
    <property type="term" value="F:serine-type peptidase activity"/>
    <property type="evidence" value="ECO:0007669"/>
    <property type="project" value="InterPro"/>
</dbReference>
<comment type="caution">
    <text evidence="5">The sequence shown here is derived from an EMBL/GenBank/DDBJ whole genome shotgun (WGS) entry which is preliminary data.</text>
</comment>
<accession>N9VAT0</accession>
<reference evidence="5 6" key="1">
    <citation type="journal article" date="2013" name="Genome Announc.">
        <title>Draft Genome Sequences of Mycoplasma auris and Mycoplasma yeatsii, Two Species of the Ear Canal of Caprinae.</title>
        <authorList>
            <person name="Dordet-Frisoni E."/>
            <person name="Baranowski E."/>
            <person name="Barre A."/>
            <person name="Blanchard A."/>
            <person name="Breton M."/>
            <person name="Couture C."/>
            <person name="Dupuy V."/>
            <person name="Gaurivaud P."/>
            <person name="Jacob D."/>
            <person name="Lemaitre C."/>
            <person name="Manso-Silvan L."/>
            <person name="Nikolski M."/>
            <person name="Nouvel L.X."/>
            <person name="Poumarat F."/>
            <person name="Sirand-Pugnet P."/>
            <person name="Thebault P."/>
            <person name="Theil S."/>
            <person name="Thiaucourt F."/>
            <person name="Citti C."/>
            <person name="Tardy F."/>
        </authorList>
    </citation>
    <scope>NUCLEOTIDE SEQUENCE [LARGE SCALE GENOMIC DNA]</scope>
    <source>
        <strain evidence="5 6">15026</strain>
    </source>
</reference>
<dbReference type="GO" id="GO:0030288">
    <property type="term" value="C:outer membrane-bounded periplasmic space"/>
    <property type="evidence" value="ECO:0007669"/>
    <property type="project" value="TreeGrafter"/>
</dbReference>
<dbReference type="AlphaFoldDB" id="N9VAT0"/>
<dbReference type="InterPro" id="IPR005151">
    <property type="entry name" value="Tail-specific_protease"/>
</dbReference>
<dbReference type="PATRIC" id="fig|1188233.3.peg.580"/>
<evidence type="ECO:0000256" key="2">
    <source>
        <dbReference type="SAM" id="Phobius"/>
    </source>
</evidence>
<evidence type="ECO:0000256" key="1">
    <source>
        <dbReference type="SAM" id="MobiDB-lite"/>
    </source>
</evidence>
<feature type="domain" description="Tail specific protease" evidence="4">
    <location>
        <begin position="353"/>
        <end position="556"/>
    </location>
</feature>
<evidence type="ECO:0000256" key="3">
    <source>
        <dbReference type="SAM" id="SignalP"/>
    </source>
</evidence>
<name>N9VAT0_9BACT</name>
<sequence length="731" mass="85117">MKLGKKTFIFSLLVNAILPMSLLSFSVQNKNTNKRLNNKNKLLKNNSSSTFKLKEYEFSDLTKNNSNELKKIELGLYNDVAYIGIKEFLKATKTVTNFNDYSFSWIKLNNKLYKKQKYLEHNFKDNKVTLNVINKLVNDSDPDDQIQNKYSIEIDFQTKKINVSNYKFFTEILKDYKRGEEELQIEFLSKKNLNEKTHFSYDLSKYDIEILKDKKDLYLPVVLLNQILLNESNYQTYFNGEYFNLFNYFETLGSSYGPALLKQSNVNNENIPLGLKEFQYKYFPFLFDYYYGIKNKNNQSYKNFFATYEDDILAENDNHYLATKDIINDLGDLHSTSIIDGYYNHDNDAIKNIEKEFRKIRRIRKRAEIENELGKRDFGKIEYSITYTPDRKTGIISFRAFDKMTASGIEKSLEIAKNEGIKNIVFNITVNSGGYVGSAFEIMGFMTNKPFYSYTYNPLSQEKSVEEIKSKYKKYDFNYFILTSPFSFSAANILAQMVKDNKVAKVIGYKTHGGASAINYAILPTGDIIQISSNHVFSDKNFNNIEFGVKPDIFFEEDIYKNQDQLYDLNYIQQIVNKETNEEAKQDISFLIKNPNLGLLKSSDFVSLYEALKNKNPNFNIAFDDLEFQSINKIPNEKNEYEVSLKIKDNNTNYFGTIKLIFSLEENAKPFNPNGNTEDRNEKDKNNADKNRPKNKKTLRIILGIFGSLLVISLILVIVFLVLKLKKKTKQ</sequence>
<dbReference type="Gene3D" id="3.90.226.10">
    <property type="entry name" value="2-enoyl-CoA Hydratase, Chain A, domain 1"/>
    <property type="match status" value="1"/>
</dbReference>
<feature type="compositionally biased region" description="Basic and acidic residues" evidence="1">
    <location>
        <begin position="677"/>
        <end position="692"/>
    </location>
</feature>
<evidence type="ECO:0000313" key="6">
    <source>
        <dbReference type="Proteomes" id="UP000013131"/>
    </source>
</evidence>
<keyword evidence="3" id="KW-0732">Signal</keyword>
<dbReference type="PANTHER" id="PTHR32060:SF30">
    <property type="entry name" value="CARBOXY-TERMINAL PROCESSING PROTEASE CTPA"/>
    <property type="match status" value="1"/>
</dbReference>
<protein>
    <recommendedName>
        <fullName evidence="4">Tail specific protease domain-containing protein</fullName>
    </recommendedName>
</protein>
<keyword evidence="6" id="KW-1185">Reference proteome</keyword>
<keyword evidence="2" id="KW-0472">Membrane</keyword>
<dbReference type="STRING" id="1188233.MAU_5990"/>
<dbReference type="OrthoDB" id="394301at2"/>
<organism evidence="5 6">
    <name type="scientific">Metamycoplasma auris 15026</name>
    <dbReference type="NCBI Taxonomy" id="1188233"/>
    <lineage>
        <taxon>Bacteria</taxon>
        <taxon>Bacillati</taxon>
        <taxon>Mycoplasmatota</taxon>
        <taxon>Mycoplasmoidales</taxon>
        <taxon>Metamycoplasmataceae</taxon>
        <taxon>Metamycoplasma</taxon>
    </lineage>
</organism>
<dbReference type="SUPFAM" id="SSF52096">
    <property type="entry name" value="ClpP/crotonase"/>
    <property type="match status" value="1"/>
</dbReference>
<dbReference type="GO" id="GO:0004175">
    <property type="term" value="F:endopeptidase activity"/>
    <property type="evidence" value="ECO:0007669"/>
    <property type="project" value="TreeGrafter"/>
</dbReference>